<comment type="cofactor">
    <cofactor evidence="8">
        <name>Mg(2+)</name>
        <dbReference type="ChEBI" id="CHEBI:18420"/>
    </cofactor>
</comment>
<evidence type="ECO:0000256" key="1">
    <source>
        <dbReference type="ARBA" id="ARBA00022485"/>
    </source>
</evidence>
<dbReference type="HAMAP" id="MF_00917">
    <property type="entry name" value="QueE"/>
    <property type="match status" value="1"/>
</dbReference>
<dbReference type="InterPro" id="IPR013785">
    <property type="entry name" value="Aldolase_TIM"/>
</dbReference>
<evidence type="ECO:0000313" key="10">
    <source>
        <dbReference type="EMBL" id="VFK41925.1"/>
    </source>
</evidence>
<feature type="binding site" evidence="8">
    <location>
        <position position="90"/>
    </location>
    <ligand>
        <name>substrate</name>
    </ligand>
</feature>
<comment type="cofactor">
    <cofactor evidence="8">
        <name>[4Fe-4S] cluster</name>
        <dbReference type="ChEBI" id="CHEBI:49883"/>
    </cofactor>
    <text evidence="8">Binds 1 [4Fe-4S] cluster. The cluster is coordinated with 3 cysteines and an exchangeable S-adenosyl-L-methionine.</text>
</comment>
<evidence type="ECO:0000256" key="2">
    <source>
        <dbReference type="ARBA" id="ARBA00022691"/>
    </source>
</evidence>
<dbReference type="PROSITE" id="PS51918">
    <property type="entry name" value="RADICAL_SAM"/>
    <property type="match status" value="1"/>
</dbReference>
<evidence type="ECO:0000259" key="9">
    <source>
        <dbReference type="PROSITE" id="PS51918"/>
    </source>
</evidence>
<evidence type="ECO:0000256" key="5">
    <source>
        <dbReference type="ARBA" id="ARBA00023004"/>
    </source>
</evidence>
<dbReference type="Gene3D" id="3.20.20.70">
    <property type="entry name" value="Aldolase class I"/>
    <property type="match status" value="1"/>
</dbReference>
<evidence type="ECO:0000256" key="6">
    <source>
        <dbReference type="ARBA" id="ARBA00023014"/>
    </source>
</evidence>
<dbReference type="EC" id="4.3.99.3" evidence="8"/>
<feature type="binding site" evidence="8">
    <location>
        <begin position="19"/>
        <end position="21"/>
    </location>
    <ligand>
        <name>substrate</name>
    </ligand>
</feature>
<evidence type="ECO:0000256" key="3">
    <source>
        <dbReference type="ARBA" id="ARBA00022723"/>
    </source>
</evidence>
<keyword evidence="7 8" id="KW-0456">Lyase</keyword>
<sequence length="212" mass="24745">MQPRSPNRTYRINEIFFSLQGEGKRQGKPSVFVRFSGCNLRCDIEPGHRSPGGFLCDTEFVSGSRMSREDVLERCEAVWKAKGRKWVVLTGGEPMLQLDRRLVSMLRDNHWAIQIETNGTRRVPDEWEIDWITVSPKVAEHALKQTFAHEVKYVRGYGQALPETRVRAPHKFISPAFEGMELDRETLQWCRTLADHSDWHLSIQMHKLWKIR</sequence>
<dbReference type="EMBL" id="CAADFR010000108">
    <property type="protein sequence ID" value="VFK41925.1"/>
    <property type="molecule type" value="Genomic_DNA"/>
</dbReference>
<feature type="binding site" evidence="8">
    <location>
        <position position="92"/>
    </location>
    <ligand>
        <name>S-adenosyl-L-methionine</name>
        <dbReference type="ChEBI" id="CHEBI:59789"/>
    </ligand>
</feature>
<keyword evidence="3 8" id="KW-0479">Metal-binding</keyword>
<dbReference type="PANTHER" id="PTHR42836:SF1">
    <property type="entry name" value="7-CARBOXY-7-DEAZAGUANINE SYNTHASE"/>
    <property type="match status" value="1"/>
</dbReference>
<comment type="similarity">
    <text evidence="8">Belongs to the radical SAM superfamily. 7-carboxy-7-deazaguanine synthase family.</text>
</comment>
<dbReference type="InterPro" id="IPR007197">
    <property type="entry name" value="rSAM"/>
</dbReference>
<dbReference type="GO" id="GO:1904047">
    <property type="term" value="F:S-adenosyl-L-methionine binding"/>
    <property type="evidence" value="ECO:0007669"/>
    <property type="project" value="UniProtKB-UniRule"/>
</dbReference>
<evidence type="ECO:0000256" key="4">
    <source>
        <dbReference type="ARBA" id="ARBA00022842"/>
    </source>
</evidence>
<dbReference type="AlphaFoldDB" id="A0A450YK61"/>
<evidence type="ECO:0000313" key="12">
    <source>
        <dbReference type="EMBL" id="VFK80685.1"/>
    </source>
</evidence>
<keyword evidence="8" id="KW-0671">Queuosine biosynthesis</keyword>
<comment type="catalytic activity">
    <reaction evidence="8">
        <text>6-carboxy-5,6,7,8-tetrahydropterin + H(+) = 7-carboxy-7-carbaguanine + NH4(+)</text>
        <dbReference type="Rhea" id="RHEA:27974"/>
        <dbReference type="ChEBI" id="CHEBI:15378"/>
        <dbReference type="ChEBI" id="CHEBI:28938"/>
        <dbReference type="ChEBI" id="CHEBI:61032"/>
        <dbReference type="ChEBI" id="CHEBI:61036"/>
        <dbReference type="EC" id="4.3.99.3"/>
    </reaction>
</comment>
<feature type="binding site" evidence="8">
    <location>
        <position position="38"/>
    </location>
    <ligand>
        <name>[4Fe-4S] cluster</name>
        <dbReference type="ChEBI" id="CHEBI:49883"/>
        <note>4Fe-4S-S-AdoMet</note>
    </ligand>
</feature>
<dbReference type="GO" id="GO:0051539">
    <property type="term" value="F:4 iron, 4 sulfur cluster binding"/>
    <property type="evidence" value="ECO:0007669"/>
    <property type="project" value="UniProtKB-UniRule"/>
</dbReference>
<evidence type="ECO:0000256" key="7">
    <source>
        <dbReference type="ARBA" id="ARBA00023239"/>
    </source>
</evidence>
<proteinExistence type="inferred from homology"/>
<dbReference type="UniPathway" id="UPA00391"/>
<reference evidence="10" key="1">
    <citation type="submission" date="2019-02" db="EMBL/GenBank/DDBJ databases">
        <authorList>
            <person name="Gruber-Vodicka R. H."/>
            <person name="Seah K. B. B."/>
        </authorList>
    </citation>
    <scope>NUCLEOTIDE SEQUENCE</scope>
    <source>
        <strain evidence="12">BECK_S127</strain>
        <strain evidence="11">BECK_S1320</strain>
        <strain evidence="10">BECK_S1321</strain>
    </source>
</reference>
<evidence type="ECO:0000256" key="8">
    <source>
        <dbReference type="HAMAP-Rule" id="MF_00917"/>
    </source>
</evidence>
<comment type="subunit">
    <text evidence="8">Homodimer.</text>
</comment>
<comment type="cofactor">
    <cofactor evidence="8">
        <name>S-adenosyl-L-methionine</name>
        <dbReference type="ChEBI" id="CHEBI:59789"/>
    </cofactor>
    <text evidence="8">Binds 1 S-adenosyl-L-methionine per subunit.</text>
</comment>
<dbReference type="EMBL" id="CAADFU010000107">
    <property type="protein sequence ID" value="VFK47834.1"/>
    <property type="molecule type" value="Genomic_DNA"/>
</dbReference>
<dbReference type="PIRSF" id="PIRSF000370">
    <property type="entry name" value="QueE"/>
    <property type="match status" value="1"/>
</dbReference>
<dbReference type="GO" id="GO:0016840">
    <property type="term" value="F:carbon-nitrogen lyase activity"/>
    <property type="evidence" value="ECO:0007669"/>
    <property type="project" value="UniProtKB-UniRule"/>
</dbReference>
<keyword evidence="1 8" id="KW-0004">4Fe-4S</keyword>
<feature type="binding site" evidence="8">
    <location>
        <position position="42"/>
    </location>
    <ligand>
        <name>[4Fe-4S] cluster</name>
        <dbReference type="ChEBI" id="CHEBI:49883"/>
        <note>4Fe-4S-S-AdoMet</note>
    </ligand>
</feature>
<keyword evidence="4 8" id="KW-0460">Magnesium</keyword>
<comment type="function">
    <text evidence="8">Catalyzes the complex heterocyclic radical-mediated conversion of 6-carboxy-5,6,7,8-tetrahydropterin (CPH4) to 7-carboxy-7-deazaguanine (CDG), a step common to the biosynthetic pathways of all 7-deazapurine-containing compounds.</text>
</comment>
<comment type="pathway">
    <text evidence="8">Purine metabolism; 7-cyano-7-deazaguanine biosynthesis.</text>
</comment>
<name>A0A450YK61_9GAMM</name>
<dbReference type="InterPro" id="IPR024924">
    <property type="entry name" value="7-CO-7-deazaguanine_synth-like"/>
</dbReference>
<organism evidence="10">
    <name type="scientific">Candidatus Kentrum sp. SD</name>
    <dbReference type="NCBI Taxonomy" id="2126332"/>
    <lineage>
        <taxon>Bacteria</taxon>
        <taxon>Pseudomonadati</taxon>
        <taxon>Pseudomonadota</taxon>
        <taxon>Gammaproteobacteria</taxon>
        <taxon>Candidatus Kentrum</taxon>
    </lineage>
</organism>
<protein>
    <recommendedName>
        <fullName evidence="8">7-carboxy-7-deazaguanine synthase</fullName>
        <shortName evidence="8">CDG synthase</shortName>
        <ecNumber evidence="8">4.3.99.3</ecNumber>
    </recommendedName>
    <alternativeName>
        <fullName evidence="8">Queuosine biosynthesis protein QueE</fullName>
    </alternativeName>
</protein>
<dbReference type="EMBL" id="CAADHB010000141">
    <property type="protein sequence ID" value="VFK80685.1"/>
    <property type="molecule type" value="Genomic_DNA"/>
</dbReference>
<feature type="binding site" evidence="8">
    <location>
        <begin position="135"/>
        <end position="137"/>
    </location>
    <ligand>
        <name>S-adenosyl-L-methionine</name>
        <dbReference type="ChEBI" id="CHEBI:59789"/>
    </ligand>
</feature>
<comment type="caution">
    <text evidence="8">Lacks conserved residue(s) required for the propagation of feature annotation.</text>
</comment>
<keyword evidence="2 8" id="KW-0949">S-adenosyl-L-methionine</keyword>
<dbReference type="InterPro" id="IPR058240">
    <property type="entry name" value="rSAM_sf"/>
</dbReference>
<dbReference type="GO" id="GO:0000287">
    <property type="term" value="F:magnesium ion binding"/>
    <property type="evidence" value="ECO:0007669"/>
    <property type="project" value="UniProtKB-UniRule"/>
</dbReference>
<dbReference type="SUPFAM" id="SSF102114">
    <property type="entry name" value="Radical SAM enzymes"/>
    <property type="match status" value="1"/>
</dbReference>
<feature type="binding site" evidence="8">
    <location>
        <position position="58"/>
    </location>
    <ligand>
        <name>Mg(2+)</name>
        <dbReference type="ChEBI" id="CHEBI:18420"/>
    </ligand>
</feature>
<keyword evidence="5 8" id="KW-0408">Iron</keyword>
<dbReference type="GO" id="GO:0008616">
    <property type="term" value="P:tRNA queuosine(34) biosynthetic process"/>
    <property type="evidence" value="ECO:0007669"/>
    <property type="project" value="UniProtKB-UniRule"/>
</dbReference>
<feature type="binding site" evidence="8">
    <location>
        <position position="34"/>
    </location>
    <ligand>
        <name>substrate</name>
    </ligand>
</feature>
<feature type="binding site" evidence="8">
    <location>
        <position position="56"/>
    </location>
    <ligand>
        <name>[4Fe-4S] cluster</name>
        <dbReference type="ChEBI" id="CHEBI:49883"/>
        <note>4Fe-4S-S-AdoMet</note>
    </ligand>
</feature>
<dbReference type="PANTHER" id="PTHR42836">
    <property type="entry name" value="7-CARBOXY-7-DEAZAGUANINE SYNTHASE"/>
    <property type="match status" value="1"/>
</dbReference>
<keyword evidence="6 8" id="KW-0411">Iron-sulfur</keyword>
<feature type="domain" description="Radical SAM core" evidence="9">
    <location>
        <begin position="25"/>
        <end position="212"/>
    </location>
</feature>
<accession>A0A450YK61</accession>
<evidence type="ECO:0000313" key="11">
    <source>
        <dbReference type="EMBL" id="VFK47834.1"/>
    </source>
</evidence>
<gene>
    <name evidence="8" type="primary">queE</name>
    <name evidence="12" type="ORF">BECKSD772D_GA0070982_11419</name>
    <name evidence="11" type="ORF">BECKSD772E_GA0070983_11072</name>
    <name evidence="10" type="ORF">BECKSD772F_GA0070984_110812</name>
</gene>